<gene>
    <name evidence="2" type="ORF">TELCIR_20705</name>
</gene>
<protein>
    <submittedName>
        <fullName evidence="2">Uncharacterized protein</fullName>
    </submittedName>
</protein>
<dbReference type="AlphaFoldDB" id="A0A2G9TIW0"/>
<name>A0A2G9TIW0_TELCI</name>
<organism evidence="2 3">
    <name type="scientific">Teladorsagia circumcincta</name>
    <name type="common">Brown stomach worm</name>
    <name type="synonym">Ostertagia circumcincta</name>
    <dbReference type="NCBI Taxonomy" id="45464"/>
    <lineage>
        <taxon>Eukaryota</taxon>
        <taxon>Metazoa</taxon>
        <taxon>Ecdysozoa</taxon>
        <taxon>Nematoda</taxon>
        <taxon>Chromadorea</taxon>
        <taxon>Rhabditida</taxon>
        <taxon>Rhabditina</taxon>
        <taxon>Rhabditomorpha</taxon>
        <taxon>Strongyloidea</taxon>
        <taxon>Trichostrongylidae</taxon>
        <taxon>Teladorsagia</taxon>
    </lineage>
</organism>
<dbReference type="Proteomes" id="UP000230423">
    <property type="component" value="Unassembled WGS sequence"/>
</dbReference>
<evidence type="ECO:0000256" key="1">
    <source>
        <dbReference type="SAM" id="MobiDB-lite"/>
    </source>
</evidence>
<feature type="compositionally biased region" description="Polar residues" evidence="1">
    <location>
        <begin position="25"/>
        <end position="42"/>
    </location>
</feature>
<keyword evidence="3" id="KW-1185">Reference proteome</keyword>
<evidence type="ECO:0000313" key="2">
    <source>
        <dbReference type="EMBL" id="PIO57875.1"/>
    </source>
</evidence>
<feature type="region of interest" description="Disordered" evidence="1">
    <location>
        <begin position="25"/>
        <end position="58"/>
    </location>
</feature>
<sequence length="58" mass="6261">MRMVTIFVCCEIATQLVYAGIASRLSQSSGRISDANIQSTRGSDGGRRHEGRTDSEAN</sequence>
<proteinExistence type="predicted"/>
<accession>A0A2G9TIW0</accession>
<dbReference type="EMBL" id="KZ370877">
    <property type="protein sequence ID" value="PIO57875.1"/>
    <property type="molecule type" value="Genomic_DNA"/>
</dbReference>
<evidence type="ECO:0000313" key="3">
    <source>
        <dbReference type="Proteomes" id="UP000230423"/>
    </source>
</evidence>
<feature type="compositionally biased region" description="Basic and acidic residues" evidence="1">
    <location>
        <begin position="44"/>
        <end position="58"/>
    </location>
</feature>
<reference evidence="2 3" key="1">
    <citation type="submission" date="2015-09" db="EMBL/GenBank/DDBJ databases">
        <title>Draft genome of the parasitic nematode Teladorsagia circumcincta isolate WARC Sus (inbred).</title>
        <authorList>
            <person name="Mitreva M."/>
        </authorList>
    </citation>
    <scope>NUCLEOTIDE SEQUENCE [LARGE SCALE GENOMIC DNA]</scope>
    <source>
        <strain evidence="2 3">S</strain>
    </source>
</reference>